<dbReference type="InterPro" id="IPR046023">
    <property type="entry name" value="DUF5980"/>
</dbReference>
<gene>
    <name evidence="2" type="ORF">ACFPFM_25800</name>
</gene>
<dbReference type="Pfam" id="PF19410">
    <property type="entry name" value="DUF5980"/>
    <property type="match status" value="1"/>
</dbReference>
<dbReference type="EMBL" id="JBHSJB010000027">
    <property type="protein sequence ID" value="MFC5057148.1"/>
    <property type="molecule type" value="Genomic_DNA"/>
</dbReference>
<evidence type="ECO:0000256" key="1">
    <source>
        <dbReference type="SAM" id="SignalP"/>
    </source>
</evidence>
<evidence type="ECO:0000313" key="3">
    <source>
        <dbReference type="Proteomes" id="UP001595833"/>
    </source>
</evidence>
<accession>A0ABV9Y4J6</accession>
<comment type="caution">
    <text evidence="2">The sequence shown here is derived from an EMBL/GenBank/DDBJ whole genome shotgun (WGS) entry which is preliminary data.</text>
</comment>
<evidence type="ECO:0000313" key="2">
    <source>
        <dbReference type="EMBL" id="MFC5057148.1"/>
    </source>
</evidence>
<keyword evidence="1" id="KW-0732">Signal</keyword>
<keyword evidence="3" id="KW-1185">Reference proteome</keyword>
<feature type="signal peptide" evidence="1">
    <location>
        <begin position="1"/>
        <end position="21"/>
    </location>
</feature>
<name>A0ABV9Y4J6_9PSEU</name>
<sequence length="153" mass="16554">MLTLAAVLVLPLVGSSPVASAEANPRTHAWHLKEFDVTPRMCVQHNPGGWIQNSYFIFSVTGSWSTDLDFGMRDLPPGWTATGSHIPPGSNYPDPDDGGVRINGFIQVGGPVSTPIDVYEARIWVSDGTVTETVPAEIVITTASWVECMQSRE</sequence>
<organism evidence="2 3">
    <name type="scientific">Saccharothrix xinjiangensis</name>
    <dbReference type="NCBI Taxonomy" id="204798"/>
    <lineage>
        <taxon>Bacteria</taxon>
        <taxon>Bacillati</taxon>
        <taxon>Actinomycetota</taxon>
        <taxon>Actinomycetes</taxon>
        <taxon>Pseudonocardiales</taxon>
        <taxon>Pseudonocardiaceae</taxon>
        <taxon>Saccharothrix</taxon>
    </lineage>
</organism>
<dbReference type="Proteomes" id="UP001595833">
    <property type="component" value="Unassembled WGS sequence"/>
</dbReference>
<dbReference type="RefSeq" id="WP_344043408.1">
    <property type="nucleotide sequence ID" value="NZ_BAAAKE010000045.1"/>
</dbReference>
<proteinExistence type="predicted"/>
<reference evidence="3" key="1">
    <citation type="journal article" date="2019" name="Int. J. Syst. Evol. Microbiol.">
        <title>The Global Catalogue of Microorganisms (GCM) 10K type strain sequencing project: providing services to taxonomists for standard genome sequencing and annotation.</title>
        <authorList>
            <consortium name="The Broad Institute Genomics Platform"/>
            <consortium name="The Broad Institute Genome Sequencing Center for Infectious Disease"/>
            <person name="Wu L."/>
            <person name="Ma J."/>
        </authorList>
    </citation>
    <scope>NUCLEOTIDE SEQUENCE [LARGE SCALE GENOMIC DNA]</scope>
    <source>
        <strain evidence="3">KCTC 12848</strain>
    </source>
</reference>
<protein>
    <submittedName>
        <fullName evidence="2">DUF5980 family protein</fullName>
    </submittedName>
</protein>
<feature type="chain" id="PRO_5045810157" evidence="1">
    <location>
        <begin position="22"/>
        <end position="153"/>
    </location>
</feature>